<evidence type="ECO:0000313" key="1">
    <source>
        <dbReference type="EMBL" id="KAH7161443.1"/>
    </source>
</evidence>
<dbReference type="Proteomes" id="UP000738349">
    <property type="component" value="Unassembled WGS sequence"/>
</dbReference>
<dbReference type="InterPro" id="IPR021109">
    <property type="entry name" value="Peptidase_aspartic_dom_sf"/>
</dbReference>
<reference evidence="1" key="1">
    <citation type="journal article" date="2021" name="Nat. Commun.">
        <title>Genetic determinants of endophytism in the Arabidopsis root mycobiome.</title>
        <authorList>
            <person name="Mesny F."/>
            <person name="Miyauchi S."/>
            <person name="Thiergart T."/>
            <person name="Pickel B."/>
            <person name="Atanasova L."/>
            <person name="Karlsson M."/>
            <person name="Huettel B."/>
            <person name="Barry K.W."/>
            <person name="Haridas S."/>
            <person name="Chen C."/>
            <person name="Bauer D."/>
            <person name="Andreopoulos W."/>
            <person name="Pangilinan J."/>
            <person name="LaButti K."/>
            <person name="Riley R."/>
            <person name="Lipzen A."/>
            <person name="Clum A."/>
            <person name="Drula E."/>
            <person name="Henrissat B."/>
            <person name="Kohler A."/>
            <person name="Grigoriev I.V."/>
            <person name="Martin F.M."/>
            <person name="Hacquard S."/>
        </authorList>
    </citation>
    <scope>NUCLEOTIDE SEQUENCE</scope>
    <source>
        <strain evidence="1">MPI-CAGE-AT-0147</strain>
    </source>
</reference>
<sequence>MVRRRQDRNPARIGHPILSARYEVESDDSRMDHFFHIFWRNIPSPLTETGQNDFMQKLRQIKLPSSKNAYLWKNRSRSQLGRRKAPARGSSGDLKDYSVRARVGAHEVDALPDTGAKYNFISQQFVEKVRLVPDDTAPEAIQLPGGSTIISPGSVRVPFVFHGEIKTYMLDCRILPSCTSDLILSGSFLRATDTLTKFKNRIRERLRNLKNCLRVSLLGNEEQRLWGALNGHHALALPDTGSDVMLVSAQWAKSNYLEVDYSPEHHLELEQGDGSKFITAGCVHDATWTFGDSEQQTRRDFYVVNDLPVDILFSSKFIFEFDLFSKFDHFMVDREQSPTVPGFYNVRLIGKYSPKLAKLEQESNTDLRSPNAVRAERVRRDRIRDIIDALDDPEKQNEARIKEQQRQRRWDSCRKEYERQQIRFITDGQAVAQGEGDCQESLKPKARWWKSIFIVRESRA</sequence>
<dbReference type="Gene3D" id="2.40.70.10">
    <property type="entry name" value="Acid Proteases"/>
    <property type="match status" value="2"/>
</dbReference>
<name>A0A9P9FH68_9HYPO</name>
<dbReference type="AlphaFoldDB" id="A0A9P9FH68"/>
<gene>
    <name evidence="1" type="ORF">EDB81DRAFT_784780</name>
</gene>
<dbReference type="Pfam" id="PF13650">
    <property type="entry name" value="Asp_protease_2"/>
    <property type="match status" value="1"/>
</dbReference>
<dbReference type="OrthoDB" id="6079484at2759"/>
<proteinExistence type="predicted"/>
<keyword evidence="2" id="KW-1185">Reference proteome</keyword>
<dbReference type="CDD" id="cd00303">
    <property type="entry name" value="retropepsin_like"/>
    <property type="match status" value="2"/>
</dbReference>
<evidence type="ECO:0000313" key="2">
    <source>
        <dbReference type="Proteomes" id="UP000738349"/>
    </source>
</evidence>
<dbReference type="EMBL" id="JAGMUV010000004">
    <property type="protein sequence ID" value="KAH7161443.1"/>
    <property type="molecule type" value="Genomic_DNA"/>
</dbReference>
<dbReference type="SUPFAM" id="SSF50630">
    <property type="entry name" value="Acid proteases"/>
    <property type="match status" value="1"/>
</dbReference>
<comment type="caution">
    <text evidence="1">The sequence shown here is derived from an EMBL/GenBank/DDBJ whole genome shotgun (WGS) entry which is preliminary data.</text>
</comment>
<accession>A0A9P9FH68</accession>
<organism evidence="1 2">
    <name type="scientific">Dactylonectria macrodidyma</name>
    <dbReference type="NCBI Taxonomy" id="307937"/>
    <lineage>
        <taxon>Eukaryota</taxon>
        <taxon>Fungi</taxon>
        <taxon>Dikarya</taxon>
        <taxon>Ascomycota</taxon>
        <taxon>Pezizomycotina</taxon>
        <taxon>Sordariomycetes</taxon>
        <taxon>Hypocreomycetidae</taxon>
        <taxon>Hypocreales</taxon>
        <taxon>Nectriaceae</taxon>
        <taxon>Dactylonectria</taxon>
    </lineage>
</organism>
<protein>
    <submittedName>
        <fullName evidence="1">Uncharacterized protein</fullName>
    </submittedName>
</protein>